<accession>A0A1I1YM84</accession>
<proteinExistence type="predicted"/>
<dbReference type="EMBL" id="FONG01000002">
    <property type="protein sequence ID" value="SFE20631.1"/>
    <property type="molecule type" value="Genomic_DNA"/>
</dbReference>
<keyword evidence="3" id="KW-1185">Reference proteome</keyword>
<dbReference type="Pfam" id="PF10604">
    <property type="entry name" value="Polyketide_cyc2"/>
    <property type="match status" value="1"/>
</dbReference>
<reference evidence="3" key="1">
    <citation type="submission" date="2016-10" db="EMBL/GenBank/DDBJ databases">
        <authorList>
            <person name="Varghese N."/>
            <person name="Submissions S."/>
        </authorList>
    </citation>
    <scope>NUCLEOTIDE SEQUENCE [LARGE SCALE GENOMIC DNA]</scope>
    <source>
        <strain evidence="3">CGMCC 4.3510</strain>
    </source>
</reference>
<dbReference type="InterPro" id="IPR019587">
    <property type="entry name" value="Polyketide_cyclase/dehydratase"/>
</dbReference>
<sequence length="185" mass="19419">MAGQFEGIAEVDRPIEEVFAFLADGENDRSFSPRVQEIRKTTEGPTGVGTVYASTVKDAGMTTKREIRISAFEAPTTIRWTELSKNLVTSKDGGYDLEATPSGGTRVRIFNVLEGHGLGKLLVGFGLSAARKDAPAFAARIKAAIEAAIPAPEAVSAPAPEAAPAPETAPETAPEPEPKAAPESE</sequence>
<dbReference type="SUPFAM" id="SSF55961">
    <property type="entry name" value="Bet v1-like"/>
    <property type="match status" value="1"/>
</dbReference>
<dbReference type="Proteomes" id="UP000199323">
    <property type="component" value="Unassembled WGS sequence"/>
</dbReference>
<dbReference type="AlphaFoldDB" id="A0A1I1YM84"/>
<feature type="compositionally biased region" description="Basic and acidic residues" evidence="1">
    <location>
        <begin position="176"/>
        <end position="185"/>
    </location>
</feature>
<organism evidence="2 3">
    <name type="scientific">Actinacidiphila alni</name>
    <dbReference type="NCBI Taxonomy" id="380248"/>
    <lineage>
        <taxon>Bacteria</taxon>
        <taxon>Bacillati</taxon>
        <taxon>Actinomycetota</taxon>
        <taxon>Actinomycetes</taxon>
        <taxon>Kitasatosporales</taxon>
        <taxon>Streptomycetaceae</taxon>
        <taxon>Actinacidiphila</taxon>
    </lineage>
</organism>
<feature type="region of interest" description="Disordered" evidence="1">
    <location>
        <begin position="154"/>
        <end position="185"/>
    </location>
</feature>
<dbReference type="OrthoDB" id="4461956at2"/>
<evidence type="ECO:0000313" key="2">
    <source>
        <dbReference type="EMBL" id="SFE20631.1"/>
    </source>
</evidence>
<gene>
    <name evidence="2" type="ORF">SAMN05216251_10290</name>
</gene>
<protein>
    <submittedName>
        <fullName evidence="2">Carbon monoxide dehydrogenase subunit G</fullName>
    </submittedName>
</protein>
<evidence type="ECO:0000313" key="3">
    <source>
        <dbReference type="Proteomes" id="UP000199323"/>
    </source>
</evidence>
<dbReference type="InterPro" id="IPR023393">
    <property type="entry name" value="START-like_dom_sf"/>
</dbReference>
<dbReference type="STRING" id="380248.SAMN05216251_10290"/>
<feature type="compositionally biased region" description="Low complexity" evidence="1">
    <location>
        <begin position="154"/>
        <end position="172"/>
    </location>
</feature>
<name>A0A1I1YM84_9ACTN</name>
<evidence type="ECO:0000256" key="1">
    <source>
        <dbReference type="SAM" id="MobiDB-lite"/>
    </source>
</evidence>
<dbReference type="Gene3D" id="3.30.530.20">
    <property type="match status" value="1"/>
</dbReference>